<dbReference type="SUPFAM" id="SSF56112">
    <property type="entry name" value="Protein kinase-like (PK-like)"/>
    <property type="match status" value="1"/>
</dbReference>
<dbReference type="PANTHER" id="PTHR44329">
    <property type="entry name" value="SERINE/THREONINE-PROTEIN KINASE TNNI3K-RELATED"/>
    <property type="match status" value="1"/>
</dbReference>
<dbReference type="SMART" id="SM00220">
    <property type="entry name" value="S_TKc"/>
    <property type="match status" value="1"/>
</dbReference>
<dbReference type="PANTHER" id="PTHR44329:SF288">
    <property type="entry name" value="MITOGEN-ACTIVATED PROTEIN KINASE KINASE KINASE 20"/>
    <property type="match status" value="1"/>
</dbReference>
<keyword evidence="2" id="KW-0547">Nucleotide-binding</keyword>
<dbReference type="InterPro" id="IPR051681">
    <property type="entry name" value="Ser/Thr_Kinases-Pseudokinases"/>
</dbReference>
<dbReference type="EMBL" id="LR787765">
    <property type="protein sequence ID" value="CAB3263627.1"/>
    <property type="molecule type" value="mRNA"/>
</dbReference>
<evidence type="ECO:0000256" key="1">
    <source>
        <dbReference type="ARBA" id="ARBA00022679"/>
    </source>
</evidence>
<feature type="coiled-coil region" evidence="5">
    <location>
        <begin position="330"/>
        <end position="378"/>
    </location>
</feature>
<feature type="region of interest" description="Disordered" evidence="6">
    <location>
        <begin position="27"/>
        <end position="51"/>
    </location>
</feature>
<keyword evidence="4" id="KW-0067">ATP-binding</keyword>
<dbReference type="AlphaFoldDB" id="A0A6F9DJK0"/>
<keyword evidence="3" id="KW-0418">Kinase</keyword>
<dbReference type="InterPro" id="IPR000719">
    <property type="entry name" value="Prot_kinase_dom"/>
</dbReference>
<evidence type="ECO:0000256" key="3">
    <source>
        <dbReference type="ARBA" id="ARBA00022777"/>
    </source>
</evidence>
<evidence type="ECO:0000313" key="8">
    <source>
        <dbReference type="EMBL" id="CAB3263627.1"/>
    </source>
</evidence>
<evidence type="ECO:0000256" key="6">
    <source>
        <dbReference type="SAM" id="MobiDB-lite"/>
    </source>
</evidence>
<dbReference type="Gene3D" id="1.10.510.10">
    <property type="entry name" value="Transferase(Phosphotransferase) domain 1"/>
    <property type="match status" value="1"/>
</dbReference>
<keyword evidence="5" id="KW-0175">Coiled coil</keyword>
<protein>
    <submittedName>
        <fullName evidence="8">MLTK uncharacterized protein LOC778976</fullName>
    </submittedName>
</protein>
<dbReference type="GO" id="GO:0005737">
    <property type="term" value="C:cytoplasm"/>
    <property type="evidence" value="ECO:0007669"/>
    <property type="project" value="TreeGrafter"/>
</dbReference>
<evidence type="ECO:0000259" key="7">
    <source>
        <dbReference type="PROSITE" id="PS50011"/>
    </source>
</evidence>
<accession>A0A6F9DJK0</accession>
<dbReference type="GO" id="GO:0005524">
    <property type="term" value="F:ATP binding"/>
    <property type="evidence" value="ECO:0007669"/>
    <property type="project" value="UniProtKB-KW"/>
</dbReference>
<organism evidence="8">
    <name type="scientific">Phallusia mammillata</name>
    <dbReference type="NCBI Taxonomy" id="59560"/>
    <lineage>
        <taxon>Eukaryota</taxon>
        <taxon>Metazoa</taxon>
        <taxon>Chordata</taxon>
        <taxon>Tunicata</taxon>
        <taxon>Ascidiacea</taxon>
        <taxon>Phlebobranchia</taxon>
        <taxon>Ascidiidae</taxon>
        <taxon>Phallusia</taxon>
    </lineage>
</organism>
<dbReference type="InterPro" id="IPR001245">
    <property type="entry name" value="Ser-Thr/Tyr_kinase_cat_dom"/>
</dbReference>
<proteinExistence type="evidence at transcript level"/>
<dbReference type="PROSITE" id="PS50011">
    <property type="entry name" value="PROTEIN_KINASE_DOM"/>
    <property type="match status" value="1"/>
</dbReference>
<dbReference type="InterPro" id="IPR008271">
    <property type="entry name" value="Ser/Thr_kinase_AS"/>
</dbReference>
<dbReference type="PROSITE" id="PS00108">
    <property type="entry name" value="PROTEIN_KINASE_ST"/>
    <property type="match status" value="1"/>
</dbReference>
<feature type="domain" description="Protein kinase" evidence="7">
    <location>
        <begin position="65"/>
        <end position="314"/>
    </location>
</feature>
<dbReference type="GO" id="GO:0004674">
    <property type="term" value="F:protein serine/threonine kinase activity"/>
    <property type="evidence" value="ECO:0007669"/>
    <property type="project" value="TreeGrafter"/>
</dbReference>
<evidence type="ECO:0000256" key="2">
    <source>
        <dbReference type="ARBA" id="ARBA00022741"/>
    </source>
</evidence>
<evidence type="ECO:0000256" key="5">
    <source>
        <dbReference type="SAM" id="Coils"/>
    </source>
</evidence>
<evidence type="ECO:0000256" key="4">
    <source>
        <dbReference type="ARBA" id="ARBA00022840"/>
    </source>
</evidence>
<gene>
    <name evidence="8" type="primary">Map3k20-002</name>
</gene>
<name>A0A6F9DJK0_9ASCI</name>
<dbReference type="Gene3D" id="3.30.200.20">
    <property type="entry name" value="Phosphorylase Kinase, domain 1"/>
    <property type="match status" value="1"/>
</dbReference>
<dbReference type="InterPro" id="IPR011009">
    <property type="entry name" value="Kinase-like_dom_sf"/>
</dbReference>
<sequence length="451" mass="51297">MDSFDYSNQPTFPLDSCDHVKPVNVTQQNAGFHGNDDDDSSKDSKSSRGDVNIPNSFVEVRYDDLHFMECCGEGSFGSVYRALWLSQGKQEVAVKKLHHMDKEAHVLSVLSHRNIIQFYGACAEAPNYCIVTEFAPYGSLFDFLATSESDKLEFPQLLSWSRDIALGMNYLHDEAPVTVIHRDLKSKNVVICRDFTLKICDFGASRFFSETIVMTVTGTYPWMAPELIQGVPTSELCDVYSFGVVLWELLTREVPFKGLQGFQVAWAVVENQERPVVPKQCPASFSELMQKCWAGDVGTRPSFQDIIVELNRMLNDDQLVDDTKAFLDNKDEWIRELDERKEALRSQEEELVKREEQIKERERRVKEWEEKLREQMRKQTLVGVARYKKTSENLNCKISGTGDGAIESVKDVLSHIMSKSNVGRNGQQVTLHIILNIILNILTTQAMPSVS</sequence>
<dbReference type="Pfam" id="PF07714">
    <property type="entry name" value="PK_Tyr_Ser-Thr"/>
    <property type="match status" value="1"/>
</dbReference>
<reference evidence="8" key="1">
    <citation type="submission" date="2020-04" db="EMBL/GenBank/DDBJ databases">
        <authorList>
            <person name="Neveu A P."/>
        </authorList>
    </citation>
    <scope>NUCLEOTIDE SEQUENCE</scope>
    <source>
        <tissue evidence="8">Whole embryo</tissue>
    </source>
</reference>
<keyword evidence="1" id="KW-0808">Transferase</keyword>
<dbReference type="PRINTS" id="PR00109">
    <property type="entry name" value="TYRKINASE"/>
</dbReference>